<gene>
    <name evidence="2" type="ORF">MRN67_14475</name>
</gene>
<feature type="transmembrane region" description="Helical" evidence="1">
    <location>
        <begin position="78"/>
        <end position="97"/>
    </location>
</feature>
<protein>
    <recommendedName>
        <fullName evidence="3">O-antigen ligase domain-containing protein</fullName>
    </recommendedName>
</protein>
<feature type="transmembrane region" description="Helical" evidence="1">
    <location>
        <begin position="362"/>
        <end position="380"/>
    </location>
</feature>
<feature type="transmembrane region" description="Helical" evidence="1">
    <location>
        <begin position="180"/>
        <end position="196"/>
    </location>
</feature>
<feature type="transmembrane region" description="Helical" evidence="1">
    <location>
        <begin position="149"/>
        <end position="168"/>
    </location>
</feature>
<organism evidence="2">
    <name type="scientific">bacterium 19CA01SA08</name>
    <dbReference type="NCBI Taxonomy" id="2920574"/>
    <lineage>
        <taxon>Bacteria</taxon>
    </lineage>
</organism>
<keyword evidence="1" id="KW-1133">Transmembrane helix</keyword>
<dbReference type="EMBL" id="CP095355">
    <property type="protein sequence ID" value="XAG87475.1"/>
    <property type="molecule type" value="Genomic_DNA"/>
</dbReference>
<feature type="transmembrane region" description="Helical" evidence="1">
    <location>
        <begin position="307"/>
        <end position="327"/>
    </location>
</feature>
<name>A0AAU6VQ73_UNCXX</name>
<evidence type="ECO:0008006" key="3">
    <source>
        <dbReference type="Google" id="ProtNLM"/>
    </source>
</evidence>
<feature type="transmembrane region" description="Helical" evidence="1">
    <location>
        <begin position="6"/>
        <end position="30"/>
    </location>
</feature>
<feature type="transmembrane region" description="Helical" evidence="1">
    <location>
        <begin position="225"/>
        <end position="243"/>
    </location>
</feature>
<keyword evidence="1" id="KW-0472">Membrane</keyword>
<keyword evidence="1" id="KW-0812">Transmembrane</keyword>
<proteinExistence type="predicted"/>
<feature type="transmembrane region" description="Helical" evidence="1">
    <location>
        <begin position="109"/>
        <end position="129"/>
    </location>
</feature>
<sequence>MKPYLIILCLLSVVIDTKLTYLIVFIVLLFNAPKVLIKAGKGRFHNKEAVFVFFLPFLVFLSWLYGGLVGFINGNEPAYVLSNFFGLAVYLLFYIFWVASYNEQGLSGIYNWLSLFVVVLILFNIYLFFAKGFTVGEGDSLSSGRIYMTSTMMYLYVPIALILFKFRYGYSYIKGSNTKLAFYFSIVSFCFIVPALSKGFILLYAVALLVFLSSFYFRKVSVSGLLFNVSLLFMIFMCVFSFFQSQYLEVLQATFGSSNASNNLRNEQFHYLANEVTMHGSGLGATLESGYKRDETGYGFELTYINLVHKLGFFALFIFLTQFYTVLKGAQYLFFGDKLFGVLVLSAMAYLIPGAANPMLLSPNFVAIHCLVLALIFNRVNKKPLIGR</sequence>
<dbReference type="AlphaFoldDB" id="A0AAU6VQ73"/>
<evidence type="ECO:0000313" key="2">
    <source>
        <dbReference type="EMBL" id="XAG87475.1"/>
    </source>
</evidence>
<feature type="transmembrane region" description="Helical" evidence="1">
    <location>
        <begin position="50"/>
        <end position="72"/>
    </location>
</feature>
<evidence type="ECO:0000256" key="1">
    <source>
        <dbReference type="SAM" id="Phobius"/>
    </source>
</evidence>
<accession>A0AAU6VQ73</accession>
<reference evidence="2" key="1">
    <citation type="submission" date="2022-03" db="EMBL/GenBank/DDBJ databases">
        <title>Sea Food Isolates.</title>
        <authorList>
            <person name="Li c."/>
        </authorList>
    </citation>
    <scope>NUCLEOTIDE SEQUENCE</scope>
    <source>
        <strain evidence="2">19CA01SA08</strain>
    </source>
</reference>